<dbReference type="InterPro" id="IPR011697">
    <property type="entry name" value="Peptidase_C26"/>
</dbReference>
<comment type="caution">
    <text evidence="2">The sequence shown here is derived from an EMBL/GenBank/DDBJ whole genome shotgun (WGS) entry which is preliminary data.</text>
</comment>
<feature type="compositionally biased region" description="Polar residues" evidence="1">
    <location>
        <begin position="15"/>
        <end position="25"/>
    </location>
</feature>
<dbReference type="CDD" id="cd01745">
    <property type="entry name" value="GATase1_2"/>
    <property type="match status" value="1"/>
</dbReference>
<dbReference type="InterPro" id="IPR029062">
    <property type="entry name" value="Class_I_gatase-like"/>
</dbReference>
<dbReference type="Gene3D" id="3.40.50.880">
    <property type="match status" value="1"/>
</dbReference>
<feature type="compositionally biased region" description="Low complexity" evidence="1">
    <location>
        <begin position="1"/>
        <end position="14"/>
    </location>
</feature>
<dbReference type="GO" id="GO:0005829">
    <property type="term" value="C:cytosol"/>
    <property type="evidence" value="ECO:0007669"/>
    <property type="project" value="TreeGrafter"/>
</dbReference>
<dbReference type="PANTHER" id="PTHR43235">
    <property type="entry name" value="GLUTAMINE AMIDOTRANSFERASE PB2B2.05-RELATED"/>
    <property type="match status" value="1"/>
</dbReference>
<reference evidence="2 3" key="1">
    <citation type="submission" date="2019-03" db="EMBL/GenBank/DDBJ databases">
        <title>Genomics of glacier-inhabiting Cryobacterium strains.</title>
        <authorList>
            <person name="Liu Q."/>
            <person name="Xin Y.-H."/>
        </authorList>
    </citation>
    <scope>NUCLEOTIDE SEQUENCE [LARGE SCALE GENOMIC DNA]</scope>
    <source>
        <strain evidence="2 3">TMT1-51</strain>
    </source>
</reference>
<dbReference type="Proteomes" id="UP000297472">
    <property type="component" value="Unassembled WGS sequence"/>
</dbReference>
<evidence type="ECO:0000313" key="2">
    <source>
        <dbReference type="EMBL" id="TFD26858.1"/>
    </source>
</evidence>
<proteinExistence type="predicted"/>
<organism evidence="2 3">
    <name type="scientific">Cryobacterium cryoconiti</name>
    <dbReference type="NCBI Taxonomy" id="1259239"/>
    <lineage>
        <taxon>Bacteria</taxon>
        <taxon>Bacillati</taxon>
        <taxon>Actinomycetota</taxon>
        <taxon>Actinomycetes</taxon>
        <taxon>Micrococcales</taxon>
        <taxon>Microbacteriaceae</taxon>
        <taxon>Cryobacterium</taxon>
    </lineage>
</organism>
<dbReference type="InterPro" id="IPR044668">
    <property type="entry name" value="PuuD-like"/>
</dbReference>
<name>A0A4Y8JR96_9MICO</name>
<keyword evidence="2" id="KW-0378">Hydrolase</keyword>
<evidence type="ECO:0000313" key="3">
    <source>
        <dbReference type="Proteomes" id="UP000297472"/>
    </source>
</evidence>
<dbReference type="OrthoDB" id="9813383at2"/>
<sequence length="296" mass="31844">MRSSTTISTTPGSSWRPTTRRSPTGSGCAVLNASDPGNVSEPRSSRPIIGLTTYLEQSRTGVWDVPAAFLPQVYFDSVIQAGGIAVLLPPQPVDAAIADRVLDGLDGLVITGGKDVDPARYGQAAHVATDEPRPDRDAWEHELIHRAIARELPLLGICRGAQMLNIAQGGTLHQHLPDVIGHGGYQTGNGVFTIVDVHVEPHSKLHGLLDAVDVPLPVPVYHHQSIDRVGAGLSVTARTGDGVVQAVELTDVPFGVAVQWHPEQHEDLRIFAGLVDAAARYRTDREQSNRQERDHP</sequence>
<dbReference type="AlphaFoldDB" id="A0A4Y8JR96"/>
<gene>
    <name evidence="2" type="ORF">E3T49_14905</name>
</gene>
<feature type="region of interest" description="Disordered" evidence="1">
    <location>
        <begin position="1"/>
        <end position="45"/>
    </location>
</feature>
<dbReference type="EMBL" id="SOHA01000041">
    <property type="protein sequence ID" value="TFD26858.1"/>
    <property type="molecule type" value="Genomic_DNA"/>
</dbReference>
<dbReference type="Pfam" id="PF07722">
    <property type="entry name" value="Peptidase_C26"/>
    <property type="match status" value="1"/>
</dbReference>
<protein>
    <submittedName>
        <fullName evidence="2">Gamma-glutamyl-gamma-aminobutyrate hydrolase family protein</fullName>
    </submittedName>
</protein>
<dbReference type="PROSITE" id="PS51273">
    <property type="entry name" value="GATASE_TYPE_1"/>
    <property type="match status" value="1"/>
</dbReference>
<dbReference type="GO" id="GO:0033969">
    <property type="term" value="F:gamma-glutamyl-gamma-aminobutyrate hydrolase activity"/>
    <property type="evidence" value="ECO:0007669"/>
    <property type="project" value="TreeGrafter"/>
</dbReference>
<evidence type="ECO:0000256" key="1">
    <source>
        <dbReference type="SAM" id="MobiDB-lite"/>
    </source>
</evidence>
<keyword evidence="3" id="KW-1185">Reference proteome</keyword>
<dbReference type="GO" id="GO:0006598">
    <property type="term" value="P:polyamine catabolic process"/>
    <property type="evidence" value="ECO:0007669"/>
    <property type="project" value="TreeGrafter"/>
</dbReference>
<dbReference type="SUPFAM" id="SSF52317">
    <property type="entry name" value="Class I glutamine amidotransferase-like"/>
    <property type="match status" value="1"/>
</dbReference>
<accession>A0A4Y8JR96</accession>
<dbReference type="PANTHER" id="PTHR43235:SF1">
    <property type="entry name" value="GLUTAMINE AMIDOTRANSFERASE PB2B2.05-RELATED"/>
    <property type="match status" value="1"/>
</dbReference>